<dbReference type="OrthoDB" id="9793489at2"/>
<evidence type="ECO:0000313" key="2">
    <source>
        <dbReference type="EMBL" id="PPK87687.1"/>
    </source>
</evidence>
<dbReference type="AlphaFoldDB" id="A0A2S6I862"/>
<feature type="domain" description="Beta-lactamase-related" evidence="1">
    <location>
        <begin position="52"/>
        <end position="396"/>
    </location>
</feature>
<evidence type="ECO:0000259" key="1">
    <source>
        <dbReference type="Pfam" id="PF00144"/>
    </source>
</evidence>
<comment type="caution">
    <text evidence="2">The sequence shown here is derived from an EMBL/GenBank/DDBJ whole genome shotgun (WGS) entry which is preliminary data.</text>
</comment>
<sequence>MVGTFSYVEGLRVRLLLTRNAKTMCKPCNPINYQLTAARDYSYLGNIPEVDTVMNDFIDANNSVGCAVGIVCNNQVHYLKAYGLSRQNDADTAFQYYTPSSVGSISKTLTALAILVLHEREKIDLQQTINAYLPFCPVAWRDITVLELLSHSSGLPREPSMNFPSTEADLISKFPDDGDHPGIFPRNAYFGYRSTEKQTASGTSSYSNAGYTILGAIIDFMTTNPANDFAPVERGYENFVWWNVCMKGGTISGDTMLSPCLNAYWRQADIPNLAFDQPGNAESFVNRRYTGWEGPAGGWTMTIGDLARLMIMINTNQIISEETRQLMMDNYGVTGTSALGLGVFRPTAGSQAAEYFGAPAFFHSGRIGNYDARYTMWNESGFGIALLFNSRTESSAIKQLTLNLAGHFIGNRFTSLCNANDIVLSTSDAQKVGTQLYHFSKHHQRDVVRIVELYQHRYGSLERGVGALLKNLGDNSGPKLLDHLLKGEFEVVARYANRLFRERLMTPPTNAHTLPDYDIE</sequence>
<dbReference type="InterPro" id="IPR050491">
    <property type="entry name" value="AmpC-like"/>
</dbReference>
<dbReference type="InterPro" id="IPR012338">
    <property type="entry name" value="Beta-lactam/transpept-like"/>
</dbReference>
<dbReference type="EMBL" id="PTJC01000005">
    <property type="protein sequence ID" value="PPK87687.1"/>
    <property type="molecule type" value="Genomic_DNA"/>
</dbReference>
<dbReference type="PANTHER" id="PTHR46825:SF9">
    <property type="entry name" value="BETA-LACTAMASE-RELATED DOMAIN-CONTAINING PROTEIN"/>
    <property type="match status" value="1"/>
</dbReference>
<dbReference type="Gene3D" id="3.40.710.10">
    <property type="entry name" value="DD-peptidase/beta-lactamase superfamily"/>
    <property type="match status" value="1"/>
</dbReference>
<dbReference type="Pfam" id="PF00144">
    <property type="entry name" value="Beta-lactamase"/>
    <property type="match status" value="1"/>
</dbReference>
<dbReference type="SUPFAM" id="SSF56601">
    <property type="entry name" value="beta-lactamase/transpeptidase-like"/>
    <property type="match status" value="1"/>
</dbReference>
<dbReference type="PANTHER" id="PTHR46825">
    <property type="entry name" value="D-ALANYL-D-ALANINE-CARBOXYPEPTIDASE/ENDOPEPTIDASE AMPH"/>
    <property type="match status" value="1"/>
</dbReference>
<reference evidence="2 3" key="1">
    <citation type="submission" date="2018-02" db="EMBL/GenBank/DDBJ databases">
        <title>Genomic Encyclopedia of Archaeal and Bacterial Type Strains, Phase II (KMG-II): from individual species to whole genera.</title>
        <authorList>
            <person name="Goeker M."/>
        </authorList>
    </citation>
    <scope>NUCLEOTIDE SEQUENCE [LARGE SCALE GENOMIC DNA]</scope>
    <source>
        <strain evidence="2 3">DSM 29526</strain>
    </source>
</reference>
<proteinExistence type="predicted"/>
<gene>
    <name evidence="2" type="ORF">CLV84_0637</name>
</gene>
<evidence type="ECO:0000313" key="3">
    <source>
        <dbReference type="Proteomes" id="UP000237662"/>
    </source>
</evidence>
<organism evidence="2 3">
    <name type="scientific">Neolewinella xylanilytica</name>
    <dbReference type="NCBI Taxonomy" id="1514080"/>
    <lineage>
        <taxon>Bacteria</taxon>
        <taxon>Pseudomonadati</taxon>
        <taxon>Bacteroidota</taxon>
        <taxon>Saprospiria</taxon>
        <taxon>Saprospirales</taxon>
        <taxon>Lewinellaceae</taxon>
        <taxon>Neolewinella</taxon>
    </lineage>
</organism>
<name>A0A2S6I862_9BACT</name>
<dbReference type="Proteomes" id="UP000237662">
    <property type="component" value="Unassembled WGS sequence"/>
</dbReference>
<keyword evidence="3" id="KW-1185">Reference proteome</keyword>
<protein>
    <submittedName>
        <fullName evidence="2">CubicO group peptidase (Beta-lactamase class C family)</fullName>
    </submittedName>
</protein>
<accession>A0A2S6I862</accession>
<dbReference type="InterPro" id="IPR001466">
    <property type="entry name" value="Beta-lactam-related"/>
</dbReference>